<feature type="compositionally biased region" description="Basic residues" evidence="9">
    <location>
        <begin position="1"/>
        <end position="13"/>
    </location>
</feature>
<comment type="similarity">
    <text evidence="2">Belongs to the glycosyltransferase 41 family. O-GlcNAc transferase subfamily.</text>
</comment>
<keyword evidence="4" id="KW-0328">Glycosyltransferase</keyword>
<proteinExistence type="inferred from homology"/>
<protein>
    <recommendedName>
        <fullName evidence="3">protein O-GlcNAc transferase</fullName>
        <ecNumber evidence="3">2.4.1.255</ecNumber>
    </recommendedName>
</protein>
<dbReference type="EMBL" id="CP021425">
    <property type="protein sequence ID" value="ARU55009.1"/>
    <property type="molecule type" value="Genomic_DNA"/>
</dbReference>
<dbReference type="Gene3D" id="1.25.40.10">
    <property type="entry name" value="Tetratricopeptide repeat domain"/>
    <property type="match status" value="2"/>
</dbReference>
<feature type="region of interest" description="Disordered" evidence="9">
    <location>
        <begin position="1"/>
        <end position="38"/>
    </location>
</feature>
<evidence type="ECO:0000256" key="9">
    <source>
        <dbReference type="SAM" id="MobiDB-lite"/>
    </source>
</evidence>
<dbReference type="OrthoDB" id="255821at2"/>
<evidence type="ECO:0000256" key="5">
    <source>
        <dbReference type="ARBA" id="ARBA00022679"/>
    </source>
</evidence>
<organism evidence="11 12">
    <name type="scientific">Oleiphilus messinensis</name>
    <dbReference type="NCBI Taxonomy" id="141451"/>
    <lineage>
        <taxon>Bacteria</taxon>
        <taxon>Pseudomonadati</taxon>
        <taxon>Pseudomonadota</taxon>
        <taxon>Gammaproteobacteria</taxon>
        <taxon>Oceanospirillales</taxon>
        <taxon>Oleiphilaceae</taxon>
        <taxon>Oleiphilus</taxon>
    </lineage>
</organism>
<evidence type="ECO:0000256" key="6">
    <source>
        <dbReference type="ARBA" id="ARBA00022737"/>
    </source>
</evidence>
<feature type="domain" description="O-GlcNAc transferase C-terminal" evidence="10">
    <location>
        <begin position="215"/>
        <end position="386"/>
    </location>
</feature>
<keyword evidence="5" id="KW-0808">Transferase</keyword>
<dbReference type="RefSeq" id="WP_087460157.1">
    <property type="nucleotide sequence ID" value="NZ_CP021425.1"/>
</dbReference>
<dbReference type="GO" id="GO:0097363">
    <property type="term" value="F:protein O-acetylglucosaminyltransferase activity"/>
    <property type="evidence" value="ECO:0007669"/>
    <property type="project" value="UniProtKB-EC"/>
</dbReference>
<dbReference type="InterPro" id="IPR029489">
    <property type="entry name" value="OGT/SEC/SPY_C"/>
</dbReference>
<dbReference type="KEGG" id="ome:OLMES_0922"/>
<evidence type="ECO:0000313" key="12">
    <source>
        <dbReference type="Proteomes" id="UP000196027"/>
    </source>
</evidence>
<gene>
    <name evidence="11" type="ORF">OLMES_0922</name>
</gene>
<reference evidence="11 12" key="1">
    <citation type="submission" date="2017-05" db="EMBL/GenBank/DDBJ databases">
        <title>Genomic insights into alkan degradation activity of Oleiphilus messinensis.</title>
        <authorList>
            <person name="Kozyavkin S.A."/>
            <person name="Slesarev A.I."/>
            <person name="Golyshin P.N."/>
            <person name="Korzhenkov A."/>
            <person name="Golyshina O.N."/>
            <person name="Toshchakov S.V."/>
        </authorList>
    </citation>
    <scope>NUCLEOTIDE SEQUENCE [LARGE SCALE GENOMIC DNA]</scope>
    <source>
        <strain evidence="11 12">ME102</strain>
    </source>
</reference>
<evidence type="ECO:0000256" key="3">
    <source>
        <dbReference type="ARBA" id="ARBA00011970"/>
    </source>
</evidence>
<comment type="pathway">
    <text evidence="1">Protein modification; protein glycosylation.</text>
</comment>
<keyword evidence="12" id="KW-1185">Reference proteome</keyword>
<feature type="repeat" description="TPR" evidence="8">
    <location>
        <begin position="113"/>
        <end position="146"/>
    </location>
</feature>
<evidence type="ECO:0000256" key="2">
    <source>
        <dbReference type="ARBA" id="ARBA00005386"/>
    </source>
</evidence>
<evidence type="ECO:0000256" key="8">
    <source>
        <dbReference type="PROSITE-ProRule" id="PRU00339"/>
    </source>
</evidence>
<evidence type="ECO:0000256" key="1">
    <source>
        <dbReference type="ARBA" id="ARBA00004922"/>
    </source>
</evidence>
<feature type="compositionally biased region" description="Polar residues" evidence="9">
    <location>
        <begin position="27"/>
        <end position="38"/>
    </location>
</feature>
<keyword evidence="7 8" id="KW-0802">TPR repeat</keyword>
<dbReference type="AlphaFoldDB" id="A0A1Y0I477"/>
<dbReference type="PANTHER" id="PTHR44835:SF1">
    <property type="entry name" value="PROTEIN O-GLCNAC TRANSFERASE"/>
    <property type="match status" value="1"/>
</dbReference>
<dbReference type="InterPro" id="IPR011990">
    <property type="entry name" value="TPR-like_helical_dom_sf"/>
</dbReference>
<keyword evidence="6" id="KW-0677">Repeat</keyword>
<evidence type="ECO:0000256" key="4">
    <source>
        <dbReference type="ARBA" id="ARBA00022676"/>
    </source>
</evidence>
<name>A0A1Y0I477_9GAMM</name>
<evidence type="ECO:0000313" key="11">
    <source>
        <dbReference type="EMBL" id="ARU55009.1"/>
    </source>
</evidence>
<feature type="domain" description="O-GlcNAc transferase C-terminal" evidence="10">
    <location>
        <begin position="406"/>
        <end position="585"/>
    </location>
</feature>
<dbReference type="Gene3D" id="3.40.50.11380">
    <property type="match status" value="1"/>
</dbReference>
<dbReference type="Gene3D" id="3.40.50.2000">
    <property type="entry name" value="Glycogen Phosphorylase B"/>
    <property type="match status" value="1"/>
</dbReference>
<accession>A0A1Y0I477</accession>
<dbReference type="InterPro" id="IPR051939">
    <property type="entry name" value="Glycosyltr_41/O-GlcNAc_trsf"/>
</dbReference>
<dbReference type="PROSITE" id="PS50293">
    <property type="entry name" value="TPR_REGION"/>
    <property type="match status" value="1"/>
</dbReference>
<dbReference type="Proteomes" id="UP000196027">
    <property type="component" value="Chromosome"/>
</dbReference>
<evidence type="ECO:0000259" key="10">
    <source>
        <dbReference type="Pfam" id="PF13844"/>
    </source>
</evidence>
<dbReference type="UniPathway" id="UPA00378"/>
<sequence>MRTPKNKTKKRSQKVNVKPLQKASKIKSGSTENQTFTVSQPPLDVSQALQMAIQYHNTGKLSQAEAIYRQILTVQPSHADANHLLGVIGIQMGKHAPAIELIKKAIQINPALTPAYNNLGLALCEIGSLDDALACFQHTLKLDPNHTDALNNLGVISRRKCATEDAIAYYRRSLSVDPGLFEVHSNLLLSLHYLDDFLDADIFQEHLRFGEQATRIATINKPIEQATHNDSARAHKKLKIGYVSPDFRAHSVVYFFEPLLTRHNKNEFEIYCYYNHVKNDGVTSRLKELANHWRVIIGVSDAEVAQMIRDDEIDILVDLAGHTEKNRLPVFAFKPAPVQVTWLGYPDTTGLPQVDYRITDSICDPENETDQYHTEKLIRLPDGFHCYQGSQSVPVNTALPARQKGYVTFGSFNNLTKVTTEVVELWASILKALPNARLLLKCLGLGDESTRLRYVSLFESCGVDKERLDFYSYLPNRLDHLKLYHSIDLCLDPFPYNGVTTTCEAMWMGVPTLTLLGTRHSGRVAASLNTMVGLPQFIAKSKAEYVGIAVKQADELEVLAQLRLQLRAKMLASTLCDAPYFAQTMENVYRQIWQDHLSPV</sequence>
<feature type="repeat" description="TPR" evidence="8">
    <location>
        <begin position="147"/>
        <end position="180"/>
    </location>
</feature>
<feature type="repeat" description="TPR" evidence="8">
    <location>
        <begin position="79"/>
        <end position="112"/>
    </location>
</feature>
<dbReference type="SUPFAM" id="SSF53756">
    <property type="entry name" value="UDP-Glycosyltransferase/glycogen phosphorylase"/>
    <property type="match status" value="1"/>
</dbReference>
<dbReference type="Pfam" id="PF13844">
    <property type="entry name" value="Glyco_transf_41"/>
    <property type="match status" value="2"/>
</dbReference>
<dbReference type="SUPFAM" id="SSF48452">
    <property type="entry name" value="TPR-like"/>
    <property type="match status" value="1"/>
</dbReference>
<dbReference type="SMART" id="SM00028">
    <property type="entry name" value="TPR"/>
    <property type="match status" value="4"/>
</dbReference>
<dbReference type="PROSITE" id="PS50005">
    <property type="entry name" value="TPR"/>
    <property type="match status" value="3"/>
</dbReference>
<evidence type="ECO:0000256" key="7">
    <source>
        <dbReference type="ARBA" id="ARBA00022803"/>
    </source>
</evidence>
<dbReference type="EC" id="2.4.1.255" evidence="3"/>
<dbReference type="InterPro" id="IPR019734">
    <property type="entry name" value="TPR_rpt"/>
</dbReference>
<dbReference type="PANTHER" id="PTHR44835">
    <property type="entry name" value="UDP-N-ACETYLGLUCOSAMINE--PEPTIDE N-ACETYLGLUCOSAMINYLTRANSFERASE SPINDLY-RELATED"/>
    <property type="match status" value="1"/>
</dbReference>
<dbReference type="Pfam" id="PF13424">
    <property type="entry name" value="TPR_12"/>
    <property type="match status" value="1"/>
</dbReference>
<dbReference type="Pfam" id="PF13181">
    <property type="entry name" value="TPR_8"/>
    <property type="match status" value="1"/>
</dbReference>